<dbReference type="PANTHER" id="PTHR23028:SF131">
    <property type="entry name" value="BLR2367 PROTEIN"/>
    <property type="match status" value="1"/>
</dbReference>
<sequence length="349" mass="38575">MKLHSIQYLRALAALAVVGLHASKRVEDQLPEAALPLFQLGHAGVDLFFVISGFIIWFIGRGSQQDPATFLMRRVLRIAPMYWGATLVWLLMVQATGAGWISITPEHVIQSLTFIPHFNPTFPERIWPVLIPGWTLNYEMFFYLVFASMLILPERQRLLGIVSVMMGLVSLGMVTFPSSALAQAYTSPMLLEFAAGCLVAELWFRAQGGPLRNVLMIGLGVSLFAIYGPDVAENDHWSRALFFGIPAALVLSGVVGLGTAIPAMPRLEQLGDASYAIYLFHVILLAPAERVWSMLPALHGSQSGFVFIAVYLAMTCVIGVWIFERVETPMQRSLGKLVSFSKGKQAYEK</sequence>
<feature type="domain" description="Acyltransferase 3" evidence="2">
    <location>
        <begin position="4"/>
        <end position="323"/>
    </location>
</feature>
<keyword evidence="1" id="KW-1133">Transmembrane helix</keyword>
<evidence type="ECO:0000313" key="4">
    <source>
        <dbReference type="Proteomes" id="UP000184085"/>
    </source>
</evidence>
<feature type="transmembrane region" description="Helical" evidence="1">
    <location>
        <begin position="38"/>
        <end position="60"/>
    </location>
</feature>
<keyword evidence="4" id="KW-1185">Reference proteome</keyword>
<dbReference type="GO" id="GO:0000271">
    <property type="term" value="P:polysaccharide biosynthetic process"/>
    <property type="evidence" value="ECO:0007669"/>
    <property type="project" value="TreeGrafter"/>
</dbReference>
<evidence type="ECO:0000256" key="1">
    <source>
        <dbReference type="SAM" id="Phobius"/>
    </source>
</evidence>
<dbReference type="RefSeq" id="WP_177218562.1">
    <property type="nucleotide sequence ID" value="NZ_FMJB01000048.1"/>
</dbReference>
<keyword evidence="1" id="KW-0812">Transmembrane</keyword>
<feature type="transmembrane region" description="Helical" evidence="1">
    <location>
        <begin position="126"/>
        <end position="146"/>
    </location>
</feature>
<evidence type="ECO:0000313" key="3">
    <source>
        <dbReference type="EMBL" id="SCM67748.1"/>
    </source>
</evidence>
<feature type="transmembrane region" description="Helical" evidence="1">
    <location>
        <begin position="158"/>
        <end position="176"/>
    </location>
</feature>
<reference evidence="4" key="1">
    <citation type="submission" date="2016-09" db="EMBL/GenBank/DDBJ databases">
        <authorList>
            <person name="Wibberg D."/>
        </authorList>
    </citation>
    <scope>NUCLEOTIDE SEQUENCE [LARGE SCALE GENOMIC DNA]</scope>
</reference>
<dbReference type="GO" id="GO:0016020">
    <property type="term" value="C:membrane"/>
    <property type="evidence" value="ECO:0007669"/>
    <property type="project" value="TreeGrafter"/>
</dbReference>
<dbReference type="Pfam" id="PF01757">
    <property type="entry name" value="Acyl_transf_3"/>
    <property type="match status" value="1"/>
</dbReference>
<name>A0A1M4N147_9RHOB</name>
<dbReference type="Proteomes" id="UP000184085">
    <property type="component" value="Unassembled WGS sequence"/>
</dbReference>
<protein>
    <submittedName>
        <fullName evidence="3">Putative exopolysaccharide production (Acetyltransferase) protein</fullName>
    </submittedName>
</protein>
<dbReference type="EMBL" id="FMJB01000048">
    <property type="protein sequence ID" value="SCM67748.1"/>
    <property type="molecule type" value="Genomic_DNA"/>
</dbReference>
<keyword evidence="1" id="KW-0472">Membrane</keyword>
<dbReference type="InterPro" id="IPR050879">
    <property type="entry name" value="Acyltransferase_3"/>
</dbReference>
<accession>A0A1M4N147</accession>
<feature type="transmembrane region" description="Helical" evidence="1">
    <location>
        <begin position="240"/>
        <end position="263"/>
    </location>
</feature>
<dbReference type="GO" id="GO:0016747">
    <property type="term" value="F:acyltransferase activity, transferring groups other than amino-acyl groups"/>
    <property type="evidence" value="ECO:0007669"/>
    <property type="project" value="InterPro"/>
</dbReference>
<proteinExistence type="predicted"/>
<dbReference type="InterPro" id="IPR002656">
    <property type="entry name" value="Acyl_transf_3_dom"/>
</dbReference>
<feature type="transmembrane region" description="Helical" evidence="1">
    <location>
        <begin position="304"/>
        <end position="323"/>
    </location>
</feature>
<gene>
    <name evidence="3" type="ORF">KARMA_1953</name>
</gene>
<organism evidence="3 4">
    <name type="scientific">Donghicola eburneus</name>
    <dbReference type="NCBI Taxonomy" id="393278"/>
    <lineage>
        <taxon>Bacteria</taxon>
        <taxon>Pseudomonadati</taxon>
        <taxon>Pseudomonadota</taxon>
        <taxon>Alphaproteobacteria</taxon>
        <taxon>Rhodobacterales</taxon>
        <taxon>Roseobacteraceae</taxon>
        <taxon>Donghicola</taxon>
    </lineage>
</organism>
<dbReference type="AlphaFoldDB" id="A0A1M4N147"/>
<feature type="transmembrane region" description="Helical" evidence="1">
    <location>
        <begin position="211"/>
        <end position="228"/>
    </location>
</feature>
<feature type="transmembrane region" description="Helical" evidence="1">
    <location>
        <begin position="81"/>
        <end position="103"/>
    </location>
</feature>
<dbReference type="PANTHER" id="PTHR23028">
    <property type="entry name" value="ACETYLTRANSFERASE"/>
    <property type="match status" value="1"/>
</dbReference>
<keyword evidence="3" id="KW-0808">Transferase</keyword>
<evidence type="ECO:0000259" key="2">
    <source>
        <dbReference type="Pfam" id="PF01757"/>
    </source>
</evidence>